<dbReference type="RefSeq" id="WP_129426853.1">
    <property type="nucleotide sequence ID" value="NZ_SDWV01000009.1"/>
</dbReference>
<evidence type="ECO:0000313" key="8">
    <source>
        <dbReference type="EMBL" id="RYC11060.1"/>
    </source>
</evidence>
<keyword evidence="2" id="KW-0597">Phosphoprotein</keyword>
<dbReference type="InterPro" id="IPR010432">
    <property type="entry name" value="RDD"/>
</dbReference>
<dbReference type="Pfam" id="PF06271">
    <property type="entry name" value="RDD"/>
    <property type="match status" value="1"/>
</dbReference>
<comment type="caution">
    <text evidence="8">The sequence shown here is derived from an EMBL/GenBank/DDBJ whole genome shotgun (WGS) entry which is preliminary data.</text>
</comment>
<dbReference type="SUPFAM" id="SSF49879">
    <property type="entry name" value="SMAD/FHA domain"/>
    <property type="match status" value="1"/>
</dbReference>
<keyword evidence="5 6" id="KW-0472">Membrane</keyword>
<accession>A0A4Q2T250</accession>
<dbReference type="Gene3D" id="2.60.200.20">
    <property type="match status" value="1"/>
</dbReference>
<dbReference type="EMBL" id="SDWV01000009">
    <property type="protein sequence ID" value="RYC11060.1"/>
    <property type="molecule type" value="Genomic_DNA"/>
</dbReference>
<evidence type="ECO:0000313" key="9">
    <source>
        <dbReference type="Proteomes" id="UP000291101"/>
    </source>
</evidence>
<organism evidence="8 9">
    <name type="scientific">Nocardioides zhouii</name>
    <dbReference type="NCBI Taxonomy" id="1168729"/>
    <lineage>
        <taxon>Bacteria</taxon>
        <taxon>Bacillati</taxon>
        <taxon>Actinomycetota</taxon>
        <taxon>Actinomycetes</taxon>
        <taxon>Propionibacteriales</taxon>
        <taxon>Nocardioidaceae</taxon>
        <taxon>Nocardioides</taxon>
    </lineage>
</organism>
<feature type="domain" description="FHA" evidence="7">
    <location>
        <begin position="247"/>
        <end position="300"/>
    </location>
</feature>
<evidence type="ECO:0000259" key="7">
    <source>
        <dbReference type="PROSITE" id="PS50006"/>
    </source>
</evidence>
<dbReference type="InterPro" id="IPR000253">
    <property type="entry name" value="FHA_dom"/>
</dbReference>
<proteinExistence type="predicted"/>
<feature type="transmembrane region" description="Helical" evidence="6">
    <location>
        <begin position="20"/>
        <end position="43"/>
    </location>
</feature>
<dbReference type="Proteomes" id="UP000291101">
    <property type="component" value="Unassembled WGS sequence"/>
</dbReference>
<reference evidence="8 9" key="1">
    <citation type="submission" date="2019-01" db="EMBL/GenBank/DDBJ databases">
        <title>Novel species of Nocardioides.</title>
        <authorList>
            <person name="Liu Q."/>
            <person name="X Y.-H."/>
        </authorList>
    </citation>
    <scope>NUCLEOTIDE SEQUENCE [LARGE SCALE GENOMIC DNA]</scope>
    <source>
        <strain evidence="8 9">HLT2-9</strain>
    </source>
</reference>
<evidence type="ECO:0000256" key="5">
    <source>
        <dbReference type="ARBA" id="ARBA00023136"/>
    </source>
</evidence>
<keyword evidence="9" id="KW-1185">Reference proteome</keyword>
<dbReference type="GO" id="GO:0016020">
    <property type="term" value="C:membrane"/>
    <property type="evidence" value="ECO:0007669"/>
    <property type="project" value="UniProtKB-SubCell"/>
</dbReference>
<protein>
    <submittedName>
        <fullName evidence="8">FHA domain-containing protein</fullName>
    </submittedName>
</protein>
<dbReference type="Pfam" id="PF00498">
    <property type="entry name" value="FHA"/>
    <property type="match status" value="1"/>
</dbReference>
<dbReference type="InterPro" id="IPR008984">
    <property type="entry name" value="SMAD_FHA_dom_sf"/>
</dbReference>
<evidence type="ECO:0000256" key="1">
    <source>
        <dbReference type="ARBA" id="ARBA00004141"/>
    </source>
</evidence>
<keyword evidence="4 6" id="KW-1133">Transmembrane helix</keyword>
<dbReference type="PROSITE" id="PS50006">
    <property type="entry name" value="FHA_DOMAIN"/>
    <property type="match status" value="1"/>
</dbReference>
<evidence type="ECO:0000256" key="3">
    <source>
        <dbReference type="ARBA" id="ARBA00022692"/>
    </source>
</evidence>
<gene>
    <name evidence="8" type="ORF">EUA94_10600</name>
</gene>
<dbReference type="OrthoDB" id="4625746at2"/>
<comment type="subcellular location">
    <subcellularLocation>
        <location evidence="1">Membrane</location>
        <topology evidence="1">Multi-pass membrane protein</topology>
    </subcellularLocation>
</comment>
<sequence length="335" mass="34439">MSLYPSGSPATMGRRVAARLIDSVISGVLVVAFYGFALAAILGGGSGELTLVLVLLGLYSVFSLWSTLARAALPGQLMLGLHHVDHETGRRAGGRTFLKYGVQSLTFGLAILITPLSIQAPNRSWFDRLVGVTLVDPQAADADGSAGTQVAAPPAGWRADESQLTQMGLGVAEESGAGAMIQSVPFQGGGSQVGSATPAVRREAGVVEPRPAAPAEVVTPQAVVAPRAPQPVVVLDTGQTVALSGPIILGRAPRQSASLGTAELVVVVDQGVSANHLALGIDHGAPWVMDLNSTNGSWVDQDGRGPVRLEAMSRLSLSPGATIRLGQRTVTVTAR</sequence>
<name>A0A4Q2T250_9ACTN</name>
<evidence type="ECO:0000256" key="6">
    <source>
        <dbReference type="SAM" id="Phobius"/>
    </source>
</evidence>
<feature type="transmembrane region" description="Helical" evidence="6">
    <location>
        <begin position="49"/>
        <end position="68"/>
    </location>
</feature>
<evidence type="ECO:0000256" key="4">
    <source>
        <dbReference type="ARBA" id="ARBA00022989"/>
    </source>
</evidence>
<evidence type="ECO:0000256" key="2">
    <source>
        <dbReference type="ARBA" id="ARBA00022553"/>
    </source>
</evidence>
<dbReference type="AlphaFoldDB" id="A0A4Q2T250"/>
<keyword evidence="3 6" id="KW-0812">Transmembrane</keyword>
<dbReference type="CDD" id="cd00060">
    <property type="entry name" value="FHA"/>
    <property type="match status" value="1"/>
</dbReference>